<dbReference type="PROSITE" id="PS50054">
    <property type="entry name" value="TYR_PHOSPHATASE_DUAL"/>
    <property type="match status" value="1"/>
</dbReference>
<dbReference type="PROSITE" id="PS50056">
    <property type="entry name" value="TYR_PHOSPHATASE_2"/>
    <property type="match status" value="1"/>
</dbReference>
<keyword evidence="6" id="KW-1185">Reference proteome</keyword>
<evidence type="ECO:0000256" key="1">
    <source>
        <dbReference type="ARBA" id="ARBA00022801"/>
    </source>
</evidence>
<dbReference type="SMART" id="SM00195">
    <property type="entry name" value="DSPc"/>
    <property type="match status" value="1"/>
</dbReference>
<dbReference type="PROSITE" id="PS00383">
    <property type="entry name" value="TYR_PHOSPHATASE_1"/>
    <property type="match status" value="1"/>
</dbReference>
<keyword evidence="1" id="KW-0378">Hydrolase</keyword>
<evidence type="ECO:0000259" key="3">
    <source>
        <dbReference type="PROSITE" id="PS50054"/>
    </source>
</evidence>
<dbReference type="Proteomes" id="UP001148018">
    <property type="component" value="Unassembled WGS sequence"/>
</dbReference>
<dbReference type="AlphaFoldDB" id="A0A9Q0ITZ7"/>
<dbReference type="InterPro" id="IPR020422">
    <property type="entry name" value="TYR_PHOSPHATASE_DUAL_dom"/>
</dbReference>
<dbReference type="GO" id="GO:0008579">
    <property type="term" value="F:JUN kinase phosphatase activity"/>
    <property type="evidence" value="ECO:0007669"/>
    <property type="project" value="TreeGrafter"/>
</dbReference>
<dbReference type="OrthoDB" id="10252009at2759"/>
<organism evidence="5 6">
    <name type="scientific">Muraenolepis orangiensis</name>
    <name type="common">Patagonian moray cod</name>
    <dbReference type="NCBI Taxonomy" id="630683"/>
    <lineage>
        <taxon>Eukaryota</taxon>
        <taxon>Metazoa</taxon>
        <taxon>Chordata</taxon>
        <taxon>Craniata</taxon>
        <taxon>Vertebrata</taxon>
        <taxon>Euteleostomi</taxon>
        <taxon>Actinopterygii</taxon>
        <taxon>Neopterygii</taxon>
        <taxon>Teleostei</taxon>
        <taxon>Neoteleostei</taxon>
        <taxon>Acanthomorphata</taxon>
        <taxon>Zeiogadaria</taxon>
        <taxon>Gadariae</taxon>
        <taxon>Gadiformes</taxon>
        <taxon>Muraenolepidoidei</taxon>
        <taxon>Muraenolepididae</taxon>
        <taxon>Muraenolepis</taxon>
    </lineage>
</organism>
<gene>
    <name evidence="5" type="ORF">NHX12_022187</name>
</gene>
<protein>
    <recommendedName>
        <fullName evidence="7">Dual specificity protein phosphatase 19</fullName>
    </recommendedName>
</protein>
<accession>A0A9Q0ITZ7</accession>
<comment type="caution">
    <text evidence="5">The sequence shown here is derived from an EMBL/GenBank/DDBJ whole genome shotgun (WGS) entry which is preliminary data.</text>
</comment>
<evidence type="ECO:0000256" key="2">
    <source>
        <dbReference type="ARBA" id="ARBA00022912"/>
    </source>
</evidence>
<feature type="domain" description="Tyrosine specific protein phosphatases" evidence="4">
    <location>
        <begin position="126"/>
        <end position="180"/>
    </location>
</feature>
<dbReference type="EMBL" id="JANIIK010000038">
    <property type="protein sequence ID" value="KAJ3610093.1"/>
    <property type="molecule type" value="Genomic_DNA"/>
</dbReference>
<dbReference type="GO" id="GO:0005737">
    <property type="term" value="C:cytoplasm"/>
    <property type="evidence" value="ECO:0007669"/>
    <property type="project" value="TreeGrafter"/>
</dbReference>
<dbReference type="SUPFAM" id="SSF52799">
    <property type="entry name" value="(Phosphotyrosine protein) phosphatases II"/>
    <property type="match status" value="1"/>
</dbReference>
<sequence>MQSFAQEIHGFSQSRLKKQRTQVTTVTGRRHVEMRMGDGESSEIVEVEDERSGFGFVEDTRLDLQVGVVRPFLLLASQDAAHDIDTLQRYKVSHVLNVAYNVGNLFPDQLTYKTVNILDVPDTPITSYLAECSSFIDLAQAEGGVALVHCNAGVSRSTSIVIGYLMLRQGLSFDEALGQLVSRTCNVRDSVAASMACYYIVISSTHLRDGQLRSIKGVFRGPIGSNGHRSTVSDGGAAA</sequence>
<dbReference type="InterPro" id="IPR000340">
    <property type="entry name" value="Dual-sp_phosphatase_cat-dom"/>
</dbReference>
<dbReference type="Pfam" id="PF00782">
    <property type="entry name" value="DSPc"/>
    <property type="match status" value="1"/>
</dbReference>
<evidence type="ECO:0000313" key="6">
    <source>
        <dbReference type="Proteomes" id="UP001148018"/>
    </source>
</evidence>
<dbReference type="InterPro" id="IPR029021">
    <property type="entry name" value="Prot-tyrosine_phosphatase-like"/>
</dbReference>
<evidence type="ECO:0000259" key="4">
    <source>
        <dbReference type="PROSITE" id="PS50056"/>
    </source>
</evidence>
<dbReference type="PANTHER" id="PTHR46377">
    <property type="entry name" value="DUAL SPECIFICITY PROTEIN PHOSPHATASE 19"/>
    <property type="match status" value="1"/>
</dbReference>
<evidence type="ECO:0000313" key="5">
    <source>
        <dbReference type="EMBL" id="KAJ3610093.1"/>
    </source>
</evidence>
<name>A0A9Q0ITZ7_9TELE</name>
<dbReference type="InterPro" id="IPR000387">
    <property type="entry name" value="Tyr_Pase_dom"/>
</dbReference>
<proteinExistence type="predicted"/>
<dbReference type="Gene3D" id="3.90.190.10">
    <property type="entry name" value="Protein tyrosine phosphatase superfamily"/>
    <property type="match status" value="1"/>
</dbReference>
<evidence type="ECO:0008006" key="7">
    <source>
        <dbReference type="Google" id="ProtNLM"/>
    </source>
</evidence>
<dbReference type="InterPro" id="IPR016130">
    <property type="entry name" value="Tyr_Pase_AS"/>
</dbReference>
<keyword evidence="2" id="KW-0904">Protein phosphatase</keyword>
<dbReference type="PANTHER" id="PTHR46377:SF1">
    <property type="entry name" value="DUAL SPECIFICITY PROTEIN PHOSPHATASE 19"/>
    <property type="match status" value="1"/>
</dbReference>
<reference evidence="5" key="1">
    <citation type="submission" date="2022-07" db="EMBL/GenBank/DDBJ databases">
        <title>Chromosome-level genome of Muraenolepis orangiensis.</title>
        <authorList>
            <person name="Kim J."/>
        </authorList>
    </citation>
    <scope>NUCLEOTIDE SEQUENCE</scope>
    <source>
        <strain evidence="5">KU_S4_2022</strain>
        <tissue evidence="5">Muscle</tissue>
    </source>
</reference>
<feature type="domain" description="Tyrosine-protein phosphatase" evidence="3">
    <location>
        <begin position="65"/>
        <end position="208"/>
    </location>
</feature>